<dbReference type="InterPro" id="IPR029068">
    <property type="entry name" value="Glyas_Bleomycin-R_OHBP_Dase"/>
</dbReference>
<proteinExistence type="predicted"/>
<dbReference type="Proteomes" id="UP000325779">
    <property type="component" value="Unassembled WGS sequence"/>
</dbReference>
<dbReference type="InterPro" id="IPR037523">
    <property type="entry name" value="VOC_core"/>
</dbReference>
<organism evidence="2 3">
    <name type="scientific">Pseudomonas fluorescens</name>
    <dbReference type="NCBI Taxonomy" id="294"/>
    <lineage>
        <taxon>Bacteria</taxon>
        <taxon>Pseudomonadati</taxon>
        <taxon>Pseudomonadota</taxon>
        <taxon>Gammaproteobacteria</taxon>
        <taxon>Pseudomonadales</taxon>
        <taxon>Pseudomonadaceae</taxon>
        <taxon>Pseudomonas</taxon>
    </lineage>
</organism>
<comment type="caution">
    <text evidence="2">The sequence shown here is derived from an EMBL/GenBank/DDBJ whole genome shotgun (WGS) entry which is preliminary data.</text>
</comment>
<sequence length="136" mass="14386">MSKFAGSVIDHVGIGVSDILHARAFYEQALEPLGITLIMSIETEPPQSTPRRLGFGSAGKPFLWLHDAPVPSYGAHIALMAQSHKAVDAFHAAAIAAGGQDNGAPGIRPQYHSDYYAAYVLGPDGVNLESVCQLTT</sequence>
<dbReference type="EMBL" id="CABVIJ010000007">
    <property type="protein sequence ID" value="VVO80731.1"/>
    <property type="molecule type" value="Genomic_DNA"/>
</dbReference>
<dbReference type="PANTHER" id="PTHR35006">
    <property type="entry name" value="GLYOXALASE FAMILY PROTEIN (AFU_ORTHOLOGUE AFUA_5G14830)"/>
    <property type="match status" value="1"/>
</dbReference>
<protein>
    <recommendedName>
        <fullName evidence="1">VOC domain-containing protein</fullName>
    </recommendedName>
</protein>
<dbReference type="InterPro" id="IPR004360">
    <property type="entry name" value="Glyas_Fos-R_dOase_dom"/>
</dbReference>
<dbReference type="PROSITE" id="PS51819">
    <property type="entry name" value="VOC"/>
    <property type="match status" value="1"/>
</dbReference>
<accession>A0ABD7VEG2</accession>
<evidence type="ECO:0000313" key="2">
    <source>
        <dbReference type="EMBL" id="VVO80731.1"/>
    </source>
</evidence>
<dbReference type="AlphaFoldDB" id="A0ABD7VEG2"/>
<dbReference type="Pfam" id="PF00903">
    <property type="entry name" value="Glyoxalase"/>
    <property type="match status" value="1"/>
</dbReference>
<evidence type="ECO:0000313" key="3">
    <source>
        <dbReference type="Proteomes" id="UP000325779"/>
    </source>
</evidence>
<dbReference type="PANTHER" id="PTHR35006:SF2">
    <property type="entry name" value="GLYOXALASE FAMILY PROTEIN (AFU_ORTHOLOGUE AFUA_5G14830)"/>
    <property type="match status" value="1"/>
</dbReference>
<gene>
    <name evidence="2" type="ORF">PS732_01820</name>
</gene>
<name>A0ABD7VEG2_PSEFL</name>
<feature type="domain" description="VOC" evidence="1">
    <location>
        <begin position="8"/>
        <end position="133"/>
    </location>
</feature>
<reference evidence="2 3" key="1">
    <citation type="submission" date="2019-09" db="EMBL/GenBank/DDBJ databases">
        <authorList>
            <person name="Chandra G."/>
            <person name="Truman W A."/>
        </authorList>
    </citation>
    <scope>NUCLEOTIDE SEQUENCE [LARGE SCALE GENOMIC DNA]</scope>
    <source>
        <strain evidence="2">PS732</strain>
    </source>
</reference>
<dbReference type="CDD" id="cd07262">
    <property type="entry name" value="VOC_like"/>
    <property type="match status" value="1"/>
</dbReference>
<dbReference type="RefSeq" id="WP_150596589.1">
    <property type="nucleotide sequence ID" value="NZ_CABVIJ010000007.1"/>
</dbReference>
<dbReference type="SUPFAM" id="SSF54593">
    <property type="entry name" value="Glyoxalase/Bleomycin resistance protein/Dihydroxybiphenyl dioxygenase"/>
    <property type="match status" value="1"/>
</dbReference>
<evidence type="ECO:0000259" key="1">
    <source>
        <dbReference type="PROSITE" id="PS51819"/>
    </source>
</evidence>
<dbReference type="Gene3D" id="3.10.180.10">
    <property type="entry name" value="2,3-Dihydroxybiphenyl 1,2-Dioxygenase, domain 1"/>
    <property type="match status" value="1"/>
</dbReference>